<gene>
    <name evidence="4" type="ORF">G3576_01365</name>
</gene>
<dbReference type="GO" id="GO:0030288">
    <property type="term" value="C:outer membrane-bounded periplasmic space"/>
    <property type="evidence" value="ECO:0007669"/>
    <property type="project" value="UniProtKB-ARBA"/>
</dbReference>
<dbReference type="CDD" id="cd08498">
    <property type="entry name" value="PBP2_NikA_DppA_OppA_like_2"/>
    <property type="match status" value="1"/>
</dbReference>
<dbReference type="PIRSF" id="PIRSF002741">
    <property type="entry name" value="MppA"/>
    <property type="match status" value="1"/>
</dbReference>
<reference evidence="4 5" key="1">
    <citation type="submission" date="2020-03" db="EMBL/GenBank/DDBJ databases">
        <title>Roseomonas stagni sp. nov., isolated from pond water in Japan.</title>
        <authorList>
            <person name="Furuhata K."/>
            <person name="Miyamoto H."/>
            <person name="Goto K."/>
        </authorList>
    </citation>
    <scope>NUCLEOTIDE SEQUENCE [LARGE SCALE GENOMIC DNA]</scope>
    <source>
        <strain evidence="4 5">PeD5</strain>
    </source>
</reference>
<dbReference type="GO" id="GO:0043190">
    <property type="term" value="C:ATP-binding cassette (ABC) transporter complex"/>
    <property type="evidence" value="ECO:0007669"/>
    <property type="project" value="InterPro"/>
</dbReference>
<evidence type="ECO:0000256" key="1">
    <source>
        <dbReference type="ARBA" id="ARBA00004418"/>
    </source>
</evidence>
<accession>A0A6M1LED7</accession>
<dbReference type="GO" id="GO:0015833">
    <property type="term" value="P:peptide transport"/>
    <property type="evidence" value="ECO:0007669"/>
    <property type="project" value="TreeGrafter"/>
</dbReference>
<proteinExistence type="inferred from homology"/>
<dbReference type="GO" id="GO:1904680">
    <property type="term" value="F:peptide transmembrane transporter activity"/>
    <property type="evidence" value="ECO:0007669"/>
    <property type="project" value="TreeGrafter"/>
</dbReference>
<comment type="subcellular location">
    <subcellularLocation>
        <location evidence="1">Periplasm</location>
    </subcellularLocation>
</comment>
<name>A0A6M1LED7_9PROT</name>
<keyword evidence="5" id="KW-1185">Reference proteome</keyword>
<dbReference type="Gene3D" id="3.10.105.10">
    <property type="entry name" value="Dipeptide-binding Protein, Domain 3"/>
    <property type="match status" value="1"/>
</dbReference>
<dbReference type="EMBL" id="JAAIKB010000001">
    <property type="protein sequence ID" value="NGM18643.1"/>
    <property type="molecule type" value="Genomic_DNA"/>
</dbReference>
<dbReference type="Proteomes" id="UP000475385">
    <property type="component" value="Unassembled WGS sequence"/>
</dbReference>
<dbReference type="AlphaFoldDB" id="A0A6M1LED7"/>
<evidence type="ECO:0000259" key="3">
    <source>
        <dbReference type="Pfam" id="PF00496"/>
    </source>
</evidence>
<comment type="similarity">
    <text evidence="2">Belongs to the bacterial solute-binding protein 5 family.</text>
</comment>
<dbReference type="Gene3D" id="3.90.76.10">
    <property type="entry name" value="Dipeptide-binding Protein, Domain 1"/>
    <property type="match status" value="1"/>
</dbReference>
<dbReference type="InterPro" id="IPR000914">
    <property type="entry name" value="SBP_5_dom"/>
</dbReference>
<dbReference type="RefSeq" id="WP_164692526.1">
    <property type="nucleotide sequence ID" value="NZ_JAAIKB010000001.1"/>
</dbReference>
<evidence type="ECO:0000313" key="4">
    <source>
        <dbReference type="EMBL" id="NGM18643.1"/>
    </source>
</evidence>
<feature type="domain" description="Solute-binding protein family 5" evidence="3">
    <location>
        <begin position="65"/>
        <end position="445"/>
    </location>
</feature>
<dbReference type="PANTHER" id="PTHR30290">
    <property type="entry name" value="PERIPLASMIC BINDING COMPONENT OF ABC TRANSPORTER"/>
    <property type="match status" value="1"/>
</dbReference>
<sequence>MREWVMAGLSALALAGPVEAQTLRIAMAAEPTSADPQHYAAAPNSTLHDHVFESLVDLDARLKAGPSLATSWTRRDDRSWVFELRQGVRFHNGAAFTAADVHFSFCRIVNNESELASSFSSTIRRIARVETETPHRIVITTREPEPLLPSDLGSIRIISASTVAPRAVTYDGAQGCGAKEGPWPTLAQFNEGSAAIGTGPFRMRSFGRSGVTELVRNEEYWGRKPHWAEVRLQPVTAAGPRLAGLLSGDHDVVEAPSTADIPRLRGNAAMRLAVAPTTRLIFLQLDQREAAPFVNGGAAPNPLRDVRVRQALSLAIDRNAIVQRVMDGLAVPAAQFLPDGMTGTIPGLPVLPYDPARARALLAEAGYPNGFTLTVHATNNRYVNDARIAQALGQYFTRIGVRTEVDAMPSNVFFGRRARRDFSVPMGGWAANAEETLLFFRIWVASLDRDRGIGTSNYSGWSDAAFDALAIPALTTMDDQARDRLLREASQRALEQMPVLPIHFESAVWAFRRGLKFEGRMDQTTLAQEISPE</sequence>
<dbReference type="SUPFAM" id="SSF53850">
    <property type="entry name" value="Periplasmic binding protein-like II"/>
    <property type="match status" value="1"/>
</dbReference>
<protein>
    <submittedName>
        <fullName evidence="4">ABC transporter substrate-binding protein</fullName>
    </submittedName>
</protein>
<organism evidence="4 5">
    <name type="scientific">Falsiroseomonas algicola</name>
    <dbReference type="NCBI Taxonomy" id="2716930"/>
    <lineage>
        <taxon>Bacteria</taxon>
        <taxon>Pseudomonadati</taxon>
        <taxon>Pseudomonadota</taxon>
        <taxon>Alphaproteobacteria</taxon>
        <taxon>Acetobacterales</taxon>
        <taxon>Roseomonadaceae</taxon>
        <taxon>Falsiroseomonas</taxon>
    </lineage>
</organism>
<evidence type="ECO:0000313" key="5">
    <source>
        <dbReference type="Proteomes" id="UP000475385"/>
    </source>
</evidence>
<evidence type="ECO:0000256" key="2">
    <source>
        <dbReference type="ARBA" id="ARBA00005695"/>
    </source>
</evidence>
<dbReference type="Gene3D" id="3.40.190.10">
    <property type="entry name" value="Periplasmic binding protein-like II"/>
    <property type="match status" value="1"/>
</dbReference>
<dbReference type="InterPro" id="IPR039424">
    <property type="entry name" value="SBP_5"/>
</dbReference>
<dbReference type="Pfam" id="PF00496">
    <property type="entry name" value="SBP_bac_5"/>
    <property type="match status" value="1"/>
</dbReference>
<dbReference type="InterPro" id="IPR030678">
    <property type="entry name" value="Peptide/Ni-bd"/>
</dbReference>
<comment type="caution">
    <text evidence="4">The sequence shown here is derived from an EMBL/GenBank/DDBJ whole genome shotgun (WGS) entry which is preliminary data.</text>
</comment>